<dbReference type="PANTHER" id="PTHR48103">
    <property type="entry name" value="MIDASIN-RELATED"/>
    <property type="match status" value="1"/>
</dbReference>
<dbReference type="SUPFAM" id="SSF52540">
    <property type="entry name" value="P-loop containing nucleoside triphosphate hydrolases"/>
    <property type="match status" value="1"/>
</dbReference>
<reference evidence="5" key="1">
    <citation type="submission" date="2016-03" db="EMBL/GenBank/DDBJ databases">
        <authorList>
            <person name="Ray J."/>
            <person name="Price M."/>
            <person name="Deutschbauer A."/>
        </authorList>
    </citation>
    <scope>NUCLEOTIDE SEQUENCE [LARGE SCALE GENOMIC DNA]</scope>
    <source>
        <strain evidence="5">FW300-N1B4</strain>
    </source>
</reference>
<dbReference type="EMBL" id="LUKJ01000002">
    <property type="protein sequence ID" value="KZN20785.1"/>
    <property type="molecule type" value="Genomic_DNA"/>
</dbReference>
<dbReference type="Gene3D" id="3.40.50.300">
    <property type="entry name" value="P-loop containing nucleotide triphosphate hydrolases"/>
    <property type="match status" value="1"/>
</dbReference>
<keyword evidence="2" id="KW-0067">ATP-binding</keyword>
<dbReference type="AlphaFoldDB" id="A0A166QSB5"/>
<dbReference type="OrthoDB" id="9808317at2"/>
<dbReference type="GO" id="GO:0030687">
    <property type="term" value="C:preribosome, large subunit precursor"/>
    <property type="evidence" value="ECO:0007669"/>
    <property type="project" value="TreeGrafter"/>
</dbReference>
<dbReference type="GO" id="GO:0016887">
    <property type="term" value="F:ATP hydrolysis activity"/>
    <property type="evidence" value="ECO:0007669"/>
    <property type="project" value="InterPro"/>
</dbReference>
<sequence length="377" mass="42211">MNNVLNVVNEQAEAIHAYMNNVVTKEVYVHELFGFDAPLRGFEDPIEIATEPHPWTPAVDEAYVFNKSLVRRILLSMANDESIMLFGDKGTGKTSLVKQIMAKLNRPLLSINGGPALDEVDLLGCKTIENGDVKSMDGVLSYAYRWGIPVLIDELCTMRPGVLVAINDILQGDRFITLKHHGLDPKVDPKLLANKAGSLTILRHPSFKLFATDNTGGKTQKDAKFQGVNTQNSAVRSRFTTFKVGFMSPDEEVLALSKILKQEFDEEEIVDPDLLAGMVELAFHFRVAYEQGESFDNISFRELRRWAIKLVDYRDLSESFIDGVYSNMEATDQQLAEELYEKTFGEVLNMTEEYSVSAADQLDAFQKRRAEAVANAA</sequence>
<dbReference type="InterPro" id="IPR003593">
    <property type="entry name" value="AAA+_ATPase"/>
</dbReference>
<feature type="domain" description="AAA+ ATPase" evidence="3">
    <location>
        <begin position="79"/>
        <end position="206"/>
    </location>
</feature>
<reference evidence="4 5" key="2">
    <citation type="journal article" date="2018" name="Nature">
        <title>Mutant phenotypes for thousands of bacterial genes of unknown function.</title>
        <authorList>
            <person name="Price M.N."/>
            <person name="Wetmore K.M."/>
            <person name="Waters R.J."/>
            <person name="Callaghan M."/>
            <person name="Ray J."/>
            <person name="Liu H."/>
            <person name="Kuehl J.V."/>
            <person name="Melnyk R.A."/>
            <person name="Lamson J.S."/>
            <person name="Suh Y."/>
            <person name="Carlson H.K."/>
            <person name="Esquivel Z."/>
            <person name="Sadeeshkumar H."/>
            <person name="Chakraborty R."/>
            <person name="Zane G.M."/>
            <person name="Rubin B.E."/>
            <person name="Wall J.D."/>
            <person name="Visel A."/>
            <person name="Bristow J."/>
            <person name="Blow M.J."/>
            <person name="Arkin A.P."/>
            <person name="Deutschbauer A.M."/>
        </authorList>
    </citation>
    <scope>NUCLEOTIDE SEQUENCE [LARGE SCALE GENOMIC DNA]</scope>
    <source>
        <strain evidence="4 5">FW300-N1B4</strain>
    </source>
</reference>
<keyword evidence="1" id="KW-0547">Nucleotide-binding</keyword>
<protein>
    <recommendedName>
        <fullName evidence="3">AAA+ ATPase domain-containing protein</fullName>
    </recommendedName>
</protein>
<evidence type="ECO:0000256" key="1">
    <source>
        <dbReference type="ARBA" id="ARBA00022741"/>
    </source>
</evidence>
<dbReference type="Pfam" id="PF07728">
    <property type="entry name" value="AAA_5"/>
    <property type="match status" value="1"/>
</dbReference>
<dbReference type="SMART" id="SM00382">
    <property type="entry name" value="AAA"/>
    <property type="match status" value="1"/>
</dbReference>
<dbReference type="InterPro" id="IPR027417">
    <property type="entry name" value="P-loop_NTPase"/>
</dbReference>
<dbReference type="PANTHER" id="PTHR48103:SF2">
    <property type="entry name" value="MIDASIN"/>
    <property type="match status" value="1"/>
</dbReference>
<evidence type="ECO:0000313" key="5">
    <source>
        <dbReference type="Proteomes" id="UP000076489"/>
    </source>
</evidence>
<gene>
    <name evidence="4" type="ORF">A1D17_04380</name>
</gene>
<name>A0A166QSB5_PSEFL</name>
<dbReference type="InterPro" id="IPR011704">
    <property type="entry name" value="ATPase_dyneun-rel_AAA"/>
</dbReference>
<comment type="caution">
    <text evidence="4">The sequence shown here is derived from an EMBL/GenBank/DDBJ whole genome shotgun (WGS) entry which is preliminary data.</text>
</comment>
<dbReference type="RefSeq" id="WP_063340831.1">
    <property type="nucleotide sequence ID" value="NZ_LUKJ01000002.1"/>
</dbReference>
<dbReference type="Proteomes" id="UP000076489">
    <property type="component" value="Unassembled WGS sequence"/>
</dbReference>
<dbReference type="GO" id="GO:0005524">
    <property type="term" value="F:ATP binding"/>
    <property type="evidence" value="ECO:0007669"/>
    <property type="project" value="UniProtKB-KW"/>
</dbReference>
<proteinExistence type="predicted"/>
<dbReference type="GO" id="GO:0000027">
    <property type="term" value="P:ribosomal large subunit assembly"/>
    <property type="evidence" value="ECO:0007669"/>
    <property type="project" value="TreeGrafter"/>
</dbReference>
<accession>A0A166QSB5</accession>
<organism evidence="4 5">
    <name type="scientific">Pseudomonas fluorescens</name>
    <dbReference type="NCBI Taxonomy" id="294"/>
    <lineage>
        <taxon>Bacteria</taxon>
        <taxon>Pseudomonadati</taxon>
        <taxon>Pseudomonadota</taxon>
        <taxon>Gammaproteobacteria</taxon>
        <taxon>Pseudomonadales</taxon>
        <taxon>Pseudomonadaceae</taxon>
        <taxon>Pseudomonas</taxon>
    </lineage>
</organism>
<evidence type="ECO:0000313" key="4">
    <source>
        <dbReference type="EMBL" id="KZN20785.1"/>
    </source>
</evidence>
<evidence type="ECO:0000256" key="2">
    <source>
        <dbReference type="ARBA" id="ARBA00022840"/>
    </source>
</evidence>
<evidence type="ECO:0000259" key="3">
    <source>
        <dbReference type="SMART" id="SM00382"/>
    </source>
</evidence>